<protein>
    <submittedName>
        <fullName evidence="2">Putative zinc carboxypeptidase-related protein</fullName>
    </submittedName>
</protein>
<sequence length="331" mass="38079">MLRGIKRLNRYENRIIKIVKLGGKLVRLKQYGFSTKTEEGFRFPIYVLEIGKPKAIKKNVSGLIAGVHGLETIGIRVLLDFLDDLFARKTSVLYQEIKNGELGIVCIPILNPGGVALKRRSNPKGVDLMRNSGVEAVKAPFFFGGHKYSNFFPYYRGKVLQTESRVLDRYFNEYFLNAENQMIPVVDIHSGFGTVDHVWWPYASTHDPCADESLFQKIGHHFTNSLNHFLYRFGPQSESYTTHGDLWDRLYDKFQSISKASQIPKTSRFLPLTLEIGTWSDISLDPWKIFRKRGIFNPARESKQKSIISHRRFLSDVIRLAKMDPSDITEK</sequence>
<keyword evidence="3" id="KW-1185">Reference proteome</keyword>
<dbReference type="AlphaFoldDB" id="B0SN91"/>
<evidence type="ECO:0000313" key="3">
    <source>
        <dbReference type="Proteomes" id="UP000001847"/>
    </source>
</evidence>
<dbReference type="KEGG" id="lbi:LEPBI_I2781"/>
<dbReference type="GO" id="GO:0008270">
    <property type="term" value="F:zinc ion binding"/>
    <property type="evidence" value="ECO:0007669"/>
    <property type="project" value="InterPro"/>
</dbReference>
<proteinExistence type="predicted"/>
<dbReference type="GO" id="GO:0004181">
    <property type="term" value="F:metallocarboxypeptidase activity"/>
    <property type="evidence" value="ECO:0007669"/>
    <property type="project" value="InterPro"/>
</dbReference>
<dbReference type="Pfam" id="PF00246">
    <property type="entry name" value="Peptidase_M14"/>
    <property type="match status" value="1"/>
</dbReference>
<evidence type="ECO:0000313" key="2">
    <source>
        <dbReference type="EMBL" id="ABZ98858.1"/>
    </source>
</evidence>
<keyword evidence="2" id="KW-0378">Hydrolase</keyword>
<reference evidence="2 3" key="1">
    <citation type="journal article" date="2008" name="PLoS ONE">
        <title>Genome sequence of the saprophyte Leptospira biflexa provides insights into the evolution of Leptospira and the pathogenesis of leptospirosis.</title>
        <authorList>
            <person name="Picardeau M."/>
            <person name="Bulach D.M."/>
            <person name="Bouchier C."/>
            <person name="Zuerner R.L."/>
            <person name="Zidane N."/>
            <person name="Wilson P.J."/>
            <person name="Creno S."/>
            <person name="Kuczek E.S."/>
            <person name="Bommezzadri S."/>
            <person name="Davis J.C."/>
            <person name="McGrath A."/>
            <person name="Johnson M.J."/>
            <person name="Boursaux-Eude C."/>
            <person name="Seemann T."/>
            <person name="Rouy Z."/>
            <person name="Coppel R.L."/>
            <person name="Rood J.I."/>
            <person name="Lajus A."/>
            <person name="Davies J.K."/>
            <person name="Medigue C."/>
            <person name="Adler B."/>
        </authorList>
    </citation>
    <scope>NUCLEOTIDE SEQUENCE [LARGE SCALE GENOMIC DNA]</scope>
    <source>
        <strain evidence="3">Patoc 1 / ATCC 23582 / Paris</strain>
    </source>
</reference>
<feature type="domain" description="Peptidase M14" evidence="1">
    <location>
        <begin position="44"/>
        <end position="252"/>
    </location>
</feature>
<evidence type="ECO:0000259" key="1">
    <source>
        <dbReference type="Pfam" id="PF00246"/>
    </source>
</evidence>
<dbReference type="InterPro" id="IPR000834">
    <property type="entry name" value="Peptidase_M14"/>
</dbReference>
<dbReference type="Proteomes" id="UP000001847">
    <property type="component" value="Chromosome I"/>
</dbReference>
<dbReference type="CDD" id="cd03862">
    <property type="entry name" value="M14-like"/>
    <property type="match status" value="1"/>
</dbReference>
<dbReference type="BioCyc" id="LBIF456481:LEPBI_RS13675-MONOMER"/>
<dbReference type="GO" id="GO:0006508">
    <property type="term" value="P:proteolysis"/>
    <property type="evidence" value="ECO:0007669"/>
    <property type="project" value="InterPro"/>
</dbReference>
<dbReference type="SUPFAM" id="SSF53187">
    <property type="entry name" value="Zn-dependent exopeptidases"/>
    <property type="match status" value="1"/>
</dbReference>
<dbReference type="EMBL" id="CP000786">
    <property type="protein sequence ID" value="ABZ98858.1"/>
    <property type="molecule type" value="Genomic_DNA"/>
</dbReference>
<dbReference type="STRING" id="456481.LEPBI_I2781"/>
<dbReference type="OrthoDB" id="9779324at2"/>
<gene>
    <name evidence="2" type="ordered locus">LEPBI_I2781</name>
</gene>
<accession>B0SN91</accession>
<dbReference type="RefSeq" id="WP_012389718.1">
    <property type="nucleotide sequence ID" value="NC_010602.1"/>
</dbReference>
<keyword evidence="2" id="KW-0645">Protease</keyword>
<name>B0SN91_LEPBP</name>
<organism evidence="2 3">
    <name type="scientific">Leptospira biflexa serovar Patoc (strain Patoc 1 / ATCC 23582 / Paris)</name>
    <dbReference type="NCBI Taxonomy" id="456481"/>
    <lineage>
        <taxon>Bacteria</taxon>
        <taxon>Pseudomonadati</taxon>
        <taxon>Spirochaetota</taxon>
        <taxon>Spirochaetia</taxon>
        <taxon>Leptospirales</taxon>
        <taxon>Leptospiraceae</taxon>
        <taxon>Leptospira</taxon>
    </lineage>
</organism>
<dbReference type="Gene3D" id="3.40.630.10">
    <property type="entry name" value="Zn peptidases"/>
    <property type="match status" value="1"/>
</dbReference>
<keyword evidence="2" id="KW-0121">Carboxypeptidase</keyword>
<dbReference type="HOGENOM" id="CLU_830613_0_0_12"/>